<feature type="transmembrane region" description="Helical" evidence="6">
    <location>
        <begin position="121"/>
        <end position="139"/>
    </location>
</feature>
<feature type="transmembrane region" description="Helical" evidence="6">
    <location>
        <begin position="62"/>
        <end position="83"/>
    </location>
</feature>
<evidence type="ECO:0000256" key="6">
    <source>
        <dbReference type="SAM" id="Phobius"/>
    </source>
</evidence>
<dbReference type="Proteomes" id="UP000290365">
    <property type="component" value="Chromosome"/>
</dbReference>
<dbReference type="EMBL" id="CP035758">
    <property type="protein sequence ID" value="QBD75636.1"/>
    <property type="molecule type" value="Genomic_DNA"/>
</dbReference>
<feature type="transmembrane region" description="Helical" evidence="6">
    <location>
        <begin position="95"/>
        <end position="115"/>
    </location>
</feature>
<evidence type="ECO:0000256" key="3">
    <source>
        <dbReference type="ARBA" id="ARBA00022692"/>
    </source>
</evidence>
<keyword evidence="5 6" id="KW-0472">Membrane</keyword>
<dbReference type="OrthoDB" id="144362at2"/>
<dbReference type="SUPFAM" id="SSF103473">
    <property type="entry name" value="MFS general substrate transporter"/>
    <property type="match status" value="1"/>
</dbReference>
<dbReference type="Gene3D" id="1.20.1250.20">
    <property type="entry name" value="MFS general substrate transporter like domains"/>
    <property type="match status" value="1"/>
</dbReference>
<keyword evidence="3 6" id="KW-0812">Transmembrane</keyword>
<keyword evidence="9" id="KW-1185">Reference proteome</keyword>
<accession>A0A4P6JLU7</accession>
<dbReference type="InterPro" id="IPR020846">
    <property type="entry name" value="MFS_dom"/>
</dbReference>
<gene>
    <name evidence="8" type="ORF">EPA93_06300</name>
</gene>
<dbReference type="InterPro" id="IPR036259">
    <property type="entry name" value="MFS_trans_sf"/>
</dbReference>
<evidence type="ECO:0000256" key="5">
    <source>
        <dbReference type="ARBA" id="ARBA00023136"/>
    </source>
</evidence>
<dbReference type="GO" id="GO:0005886">
    <property type="term" value="C:plasma membrane"/>
    <property type="evidence" value="ECO:0007669"/>
    <property type="project" value="UniProtKB-SubCell"/>
</dbReference>
<keyword evidence="2" id="KW-1003">Cell membrane</keyword>
<proteinExistence type="predicted"/>
<dbReference type="PANTHER" id="PTHR23513:SF11">
    <property type="entry name" value="STAPHYLOFERRIN A TRANSPORTER"/>
    <property type="match status" value="1"/>
</dbReference>
<evidence type="ECO:0000313" key="9">
    <source>
        <dbReference type="Proteomes" id="UP000290365"/>
    </source>
</evidence>
<sequence>MMPGPLSNKHQAPKLFSIRSMFVPLHNRNFSLLFGGQLISNIGDALYYVALPWFMLSNGGGAQALGIVLGVFGVARIGGTLLGGALSDKLQPRRVMFVTDIMRMVLMAFLSFLMFQRHPMLWSLCLVSALLGFFGGLFLPASMSMVPSLLDGDELQAGNSLMNSATQLASAAGLGMAGIVVA</sequence>
<dbReference type="AlphaFoldDB" id="A0A4P6JLU7"/>
<dbReference type="PROSITE" id="PS50850">
    <property type="entry name" value="MFS"/>
    <property type="match status" value="1"/>
</dbReference>
<dbReference type="Pfam" id="PF07690">
    <property type="entry name" value="MFS_1"/>
    <property type="match status" value="1"/>
</dbReference>
<feature type="domain" description="Major facilitator superfamily (MFS) profile" evidence="7">
    <location>
        <begin position="29"/>
        <end position="182"/>
    </location>
</feature>
<feature type="transmembrane region" description="Helical" evidence="6">
    <location>
        <begin position="30"/>
        <end position="50"/>
    </location>
</feature>
<keyword evidence="4 6" id="KW-1133">Transmembrane helix</keyword>
<comment type="subcellular location">
    <subcellularLocation>
        <location evidence="1">Cell membrane</location>
        <topology evidence="1">Multi-pass membrane protein</topology>
    </subcellularLocation>
</comment>
<evidence type="ECO:0000259" key="7">
    <source>
        <dbReference type="PROSITE" id="PS50850"/>
    </source>
</evidence>
<organism evidence="8 9">
    <name type="scientific">Ktedonosporobacter rubrisoli</name>
    <dbReference type="NCBI Taxonomy" id="2509675"/>
    <lineage>
        <taxon>Bacteria</taxon>
        <taxon>Bacillati</taxon>
        <taxon>Chloroflexota</taxon>
        <taxon>Ktedonobacteria</taxon>
        <taxon>Ktedonobacterales</taxon>
        <taxon>Ktedonosporobacteraceae</taxon>
        <taxon>Ktedonosporobacter</taxon>
    </lineage>
</organism>
<evidence type="ECO:0000256" key="4">
    <source>
        <dbReference type="ARBA" id="ARBA00022989"/>
    </source>
</evidence>
<reference evidence="8 9" key="1">
    <citation type="submission" date="2019-01" db="EMBL/GenBank/DDBJ databases">
        <title>Ktedonosporobacter rubrisoli SCAWS-G2.</title>
        <authorList>
            <person name="Huang Y."/>
            <person name="Yan B."/>
        </authorList>
    </citation>
    <scope>NUCLEOTIDE SEQUENCE [LARGE SCALE GENOMIC DNA]</scope>
    <source>
        <strain evidence="8 9">SCAWS-G2</strain>
    </source>
</reference>
<dbReference type="KEGG" id="kbs:EPA93_06300"/>
<evidence type="ECO:0000256" key="2">
    <source>
        <dbReference type="ARBA" id="ARBA00022475"/>
    </source>
</evidence>
<evidence type="ECO:0000313" key="8">
    <source>
        <dbReference type="EMBL" id="QBD75636.1"/>
    </source>
</evidence>
<protein>
    <submittedName>
        <fullName evidence="8">MFS transporter</fullName>
    </submittedName>
</protein>
<evidence type="ECO:0000256" key="1">
    <source>
        <dbReference type="ARBA" id="ARBA00004651"/>
    </source>
</evidence>
<dbReference type="GO" id="GO:0022857">
    <property type="term" value="F:transmembrane transporter activity"/>
    <property type="evidence" value="ECO:0007669"/>
    <property type="project" value="InterPro"/>
</dbReference>
<dbReference type="InterPro" id="IPR011701">
    <property type="entry name" value="MFS"/>
</dbReference>
<dbReference type="PANTHER" id="PTHR23513">
    <property type="entry name" value="INTEGRAL MEMBRANE EFFLUX PROTEIN-RELATED"/>
    <property type="match status" value="1"/>
</dbReference>
<name>A0A4P6JLU7_KTERU</name>